<name>A0A1R3KGK5_9ROSI</name>
<dbReference type="Pfam" id="PF05623">
    <property type="entry name" value="DUF789"/>
    <property type="match status" value="1"/>
</dbReference>
<dbReference type="InterPro" id="IPR008507">
    <property type="entry name" value="DUF789"/>
</dbReference>
<reference evidence="2" key="1">
    <citation type="submission" date="2013-09" db="EMBL/GenBank/DDBJ databases">
        <title>Corchorus olitorius genome sequencing.</title>
        <authorList>
            <person name="Alam M."/>
            <person name="Haque M.S."/>
            <person name="Islam M.S."/>
            <person name="Emdad E.M."/>
            <person name="Islam M.M."/>
            <person name="Ahmed B."/>
            <person name="Halim A."/>
            <person name="Hossen Q.M.M."/>
            <person name="Hossain M.Z."/>
            <person name="Ahmed R."/>
            <person name="Khan M.M."/>
            <person name="Islam R."/>
            <person name="Rashid M.M."/>
            <person name="Khan S.A."/>
            <person name="Rahman M.S."/>
            <person name="Alam M."/>
            <person name="Yahiya A.S."/>
            <person name="Khan M.S."/>
            <person name="Azam M.S."/>
            <person name="Haque T."/>
            <person name="Lashkar M.Z.H."/>
            <person name="Akhand A.I."/>
            <person name="Morshed G."/>
            <person name="Roy S."/>
            <person name="Uddin K.S."/>
            <person name="Rabeya T."/>
            <person name="Hossain A.S."/>
            <person name="Chowdhury A."/>
            <person name="Snigdha A.R."/>
            <person name="Mortoza M.S."/>
            <person name="Matin S.A."/>
            <person name="Hoque S.M.E."/>
            <person name="Islam M.K."/>
            <person name="Roy D.K."/>
            <person name="Haider R."/>
            <person name="Moosa M.M."/>
            <person name="Elias S.M."/>
            <person name="Hasan A.M."/>
            <person name="Jahan S."/>
            <person name="Shafiuddin M."/>
            <person name="Mahmood N."/>
            <person name="Shommy N.S."/>
        </authorList>
    </citation>
    <scope>NUCLEOTIDE SEQUENCE [LARGE SCALE GENOMIC DNA]</scope>
    <source>
        <strain evidence="2">cv. O-4</strain>
    </source>
</reference>
<dbReference type="PANTHER" id="PTHR31343">
    <property type="entry name" value="T15D22.8"/>
    <property type="match status" value="1"/>
</dbReference>
<dbReference type="OrthoDB" id="1161498at2759"/>
<dbReference type="PANTHER" id="PTHR31343:SF3">
    <property type="entry name" value="DUF789 DOMAIN-CONTAINING PROTEIN"/>
    <property type="match status" value="1"/>
</dbReference>
<accession>A0A1R3KGK5</accession>
<dbReference type="Proteomes" id="UP000187203">
    <property type="component" value="Unassembled WGS sequence"/>
</dbReference>
<proteinExistence type="predicted"/>
<keyword evidence="2" id="KW-1185">Reference proteome</keyword>
<dbReference type="EMBL" id="AWUE01013713">
    <property type="protein sequence ID" value="OMP06148.1"/>
    <property type="molecule type" value="Genomic_DNA"/>
</dbReference>
<comment type="caution">
    <text evidence="1">The sequence shown here is derived from an EMBL/GenBank/DDBJ whole genome shotgun (WGS) entry which is preliminary data.</text>
</comment>
<dbReference type="AlphaFoldDB" id="A0A1R3KGK5"/>
<evidence type="ECO:0000313" key="1">
    <source>
        <dbReference type="EMBL" id="OMP06148.1"/>
    </source>
</evidence>
<protein>
    <submittedName>
        <fullName evidence="1">Uncharacterized protein</fullName>
    </submittedName>
</protein>
<dbReference type="STRING" id="93759.A0A1R3KGK5"/>
<organism evidence="1 2">
    <name type="scientific">Corchorus olitorius</name>
    <dbReference type="NCBI Taxonomy" id="93759"/>
    <lineage>
        <taxon>Eukaryota</taxon>
        <taxon>Viridiplantae</taxon>
        <taxon>Streptophyta</taxon>
        <taxon>Embryophyta</taxon>
        <taxon>Tracheophyta</taxon>
        <taxon>Spermatophyta</taxon>
        <taxon>Magnoliopsida</taxon>
        <taxon>eudicotyledons</taxon>
        <taxon>Gunneridae</taxon>
        <taxon>Pentapetalae</taxon>
        <taxon>rosids</taxon>
        <taxon>malvids</taxon>
        <taxon>Malvales</taxon>
        <taxon>Malvaceae</taxon>
        <taxon>Grewioideae</taxon>
        <taxon>Apeibeae</taxon>
        <taxon>Corchorus</taxon>
    </lineage>
</organism>
<sequence length="357" mass="40546">MCGELEGNLRLRGESIMSTRFSPWDLPMPYGSNHSNLQSFLQCITPSVPTRLLASSSSSKKCNGSLEVPIVKEKVEGFTLAELWHCYSEWSAYGAGVPILLNNGDGVVQYYTPSLSAFQIYTNKPFSSSKSLLNPVDGKFWKVEKRAKSEDKDSCCDENKKKDKIEKPLSNGSCLNSDNNSLGRKDQCGYLYCQYNEISSPYHRVPLKQKINELAKTYPGVLQLRSMDLSPYSWMAIAWYPLYQIPSARNVKELSACFLTYHPLSTLCQGTTDEMLEKENVEDMSCRGEDRRSDKRKREVSLPPFAAVAYKLSGSLWINPETSDQDSIICQQTAACCWLKQLQFQHHDFDFFMSHQF</sequence>
<evidence type="ECO:0000313" key="2">
    <source>
        <dbReference type="Proteomes" id="UP000187203"/>
    </source>
</evidence>
<gene>
    <name evidence="1" type="ORF">COLO4_08315</name>
</gene>